<dbReference type="EMBL" id="CABWMV010000007">
    <property type="protein sequence ID" value="VXC64061.1"/>
    <property type="molecule type" value="Genomic_DNA"/>
</dbReference>
<name>A0A654A883_SPHMU</name>
<accession>A0A654A883</accession>
<gene>
    <name evidence="1" type="ORF">SPHINGO8BC_150269</name>
</gene>
<reference evidence="1 2" key="1">
    <citation type="submission" date="2019-10" db="EMBL/GenBank/DDBJ databases">
        <authorList>
            <person name="Karimi E."/>
        </authorList>
    </citation>
    <scope>NUCLEOTIDE SEQUENCE [LARGE SCALE GENOMIC DNA]</scope>
    <source>
        <strain evidence="1">Sphingobacterium sp. 8BC</strain>
    </source>
</reference>
<sequence length="43" mass="4873">MCINVLIEVFKDQNDALSKFAKCNCGWKNGLCIAVFTMNNIYV</sequence>
<dbReference type="AlphaFoldDB" id="A0A654A883"/>
<organism evidence="1 2">
    <name type="scientific">Sphingobacterium multivorum</name>
    <dbReference type="NCBI Taxonomy" id="28454"/>
    <lineage>
        <taxon>Bacteria</taxon>
        <taxon>Pseudomonadati</taxon>
        <taxon>Bacteroidota</taxon>
        <taxon>Sphingobacteriia</taxon>
        <taxon>Sphingobacteriales</taxon>
        <taxon>Sphingobacteriaceae</taxon>
        <taxon>Sphingobacterium</taxon>
    </lineage>
</organism>
<dbReference type="Proteomes" id="UP000432350">
    <property type="component" value="Unassembled WGS sequence"/>
</dbReference>
<protein>
    <submittedName>
        <fullName evidence="1">Uncharacterized protein</fullName>
    </submittedName>
</protein>
<proteinExistence type="predicted"/>
<evidence type="ECO:0000313" key="2">
    <source>
        <dbReference type="Proteomes" id="UP000432350"/>
    </source>
</evidence>
<evidence type="ECO:0000313" key="1">
    <source>
        <dbReference type="EMBL" id="VXC64061.1"/>
    </source>
</evidence>